<dbReference type="PANTHER" id="PTHR30502">
    <property type="entry name" value="2-KETO-3-DEOXY-L-RHAMNONATE ALDOLASE"/>
    <property type="match status" value="1"/>
</dbReference>
<evidence type="ECO:0000256" key="2">
    <source>
        <dbReference type="ARBA" id="ARBA00022723"/>
    </source>
</evidence>
<gene>
    <name evidence="5" type="ORF">QBC35DRAFT_489733</name>
</gene>
<name>A0AAN6WY20_9PEZI</name>
<dbReference type="InterPro" id="IPR050251">
    <property type="entry name" value="HpcH-HpaI_aldolase"/>
</dbReference>
<dbReference type="GO" id="GO:0005737">
    <property type="term" value="C:cytoplasm"/>
    <property type="evidence" value="ECO:0007669"/>
    <property type="project" value="TreeGrafter"/>
</dbReference>
<dbReference type="EMBL" id="MU864365">
    <property type="protein sequence ID" value="KAK4190503.1"/>
    <property type="molecule type" value="Genomic_DNA"/>
</dbReference>
<protein>
    <submittedName>
        <fullName evidence="5">Pyruvate/Phosphoenolpyruvate kinase-like domain-containing protein</fullName>
    </submittedName>
</protein>
<keyword evidence="5" id="KW-0418">Kinase</keyword>
<keyword evidence="6" id="KW-1185">Reference proteome</keyword>
<comment type="similarity">
    <text evidence="1">Belongs to the HpcH/HpaI aldolase family.</text>
</comment>
<keyword evidence="5" id="KW-0808">Transferase</keyword>
<keyword evidence="5" id="KW-0670">Pyruvate</keyword>
<dbReference type="GO" id="GO:0016301">
    <property type="term" value="F:kinase activity"/>
    <property type="evidence" value="ECO:0007669"/>
    <property type="project" value="UniProtKB-KW"/>
</dbReference>
<comment type="caution">
    <text evidence="5">The sequence shown here is derived from an EMBL/GenBank/DDBJ whole genome shotgun (WGS) entry which is preliminary data.</text>
</comment>
<dbReference type="InterPro" id="IPR040442">
    <property type="entry name" value="Pyrv_kinase-like_dom_sf"/>
</dbReference>
<dbReference type="GO" id="GO:0046872">
    <property type="term" value="F:metal ion binding"/>
    <property type="evidence" value="ECO:0007669"/>
    <property type="project" value="UniProtKB-KW"/>
</dbReference>
<dbReference type="SUPFAM" id="SSF51621">
    <property type="entry name" value="Phosphoenolpyruvate/pyruvate domain"/>
    <property type="match status" value="1"/>
</dbReference>
<dbReference type="InterPro" id="IPR015813">
    <property type="entry name" value="Pyrv/PenolPyrv_kinase-like_dom"/>
</dbReference>
<keyword evidence="2" id="KW-0479">Metal-binding</keyword>
<dbReference type="Gene3D" id="3.20.20.60">
    <property type="entry name" value="Phosphoenolpyruvate-binding domains"/>
    <property type="match status" value="1"/>
</dbReference>
<evidence type="ECO:0000313" key="6">
    <source>
        <dbReference type="Proteomes" id="UP001302126"/>
    </source>
</evidence>
<accession>A0AAN6WY20</accession>
<dbReference type="PANTHER" id="PTHR30502:SF0">
    <property type="entry name" value="PHOSPHOENOLPYRUVATE CARBOXYLASE FAMILY PROTEIN"/>
    <property type="match status" value="1"/>
</dbReference>
<dbReference type="GO" id="GO:0016832">
    <property type="term" value="F:aldehyde-lyase activity"/>
    <property type="evidence" value="ECO:0007669"/>
    <property type="project" value="TreeGrafter"/>
</dbReference>
<keyword evidence="3" id="KW-0456">Lyase</keyword>
<organism evidence="5 6">
    <name type="scientific">Podospora australis</name>
    <dbReference type="NCBI Taxonomy" id="1536484"/>
    <lineage>
        <taxon>Eukaryota</taxon>
        <taxon>Fungi</taxon>
        <taxon>Dikarya</taxon>
        <taxon>Ascomycota</taxon>
        <taxon>Pezizomycotina</taxon>
        <taxon>Sordariomycetes</taxon>
        <taxon>Sordariomycetidae</taxon>
        <taxon>Sordariales</taxon>
        <taxon>Podosporaceae</taxon>
        <taxon>Podospora</taxon>
    </lineage>
</organism>
<evidence type="ECO:0000259" key="4">
    <source>
        <dbReference type="Pfam" id="PF03328"/>
    </source>
</evidence>
<feature type="domain" description="HpcH/HpaI aldolase/citrate lyase" evidence="4">
    <location>
        <begin position="72"/>
        <end position="293"/>
    </location>
</feature>
<reference evidence="5" key="2">
    <citation type="submission" date="2023-05" db="EMBL/GenBank/DDBJ databases">
        <authorList>
            <consortium name="Lawrence Berkeley National Laboratory"/>
            <person name="Steindorff A."/>
            <person name="Hensen N."/>
            <person name="Bonometti L."/>
            <person name="Westerberg I."/>
            <person name="Brannstrom I.O."/>
            <person name="Guillou S."/>
            <person name="Cros-Aarteil S."/>
            <person name="Calhoun S."/>
            <person name="Haridas S."/>
            <person name="Kuo A."/>
            <person name="Mondo S."/>
            <person name="Pangilinan J."/>
            <person name="Riley R."/>
            <person name="Labutti K."/>
            <person name="Andreopoulos B."/>
            <person name="Lipzen A."/>
            <person name="Chen C."/>
            <person name="Yanf M."/>
            <person name="Daum C."/>
            <person name="Ng V."/>
            <person name="Clum A."/>
            <person name="Ohm R."/>
            <person name="Martin F."/>
            <person name="Silar P."/>
            <person name="Natvig D."/>
            <person name="Lalanne C."/>
            <person name="Gautier V."/>
            <person name="Ament-Velasquez S.L."/>
            <person name="Kruys A."/>
            <person name="Hutchinson M.I."/>
            <person name="Powell A.J."/>
            <person name="Barry K."/>
            <person name="Miller A.N."/>
            <person name="Grigoriev I.V."/>
            <person name="Debuchy R."/>
            <person name="Gladieux P."/>
            <person name="Thoren M.H."/>
            <person name="Johannesson H."/>
        </authorList>
    </citation>
    <scope>NUCLEOTIDE SEQUENCE</scope>
    <source>
        <strain evidence="5">PSN309</strain>
    </source>
</reference>
<dbReference type="Proteomes" id="UP001302126">
    <property type="component" value="Unassembled WGS sequence"/>
</dbReference>
<evidence type="ECO:0000256" key="1">
    <source>
        <dbReference type="ARBA" id="ARBA00005568"/>
    </source>
</evidence>
<sequence length="319" mass="33975">MTRISAANRFHTVATKSLVASQQLRISRRLGSFRLTYPHAGLSTSTMGPTANMIKSNRLKQLFIDGSRPAMGVWQMLPGANVSRILAGSGADWVMVDCEHGNIDDAAMHDAVPAIAALGVSPIVRLPDLQPWMIKRALDSGAHGILVPLIRTVEEVKSVVAAAKFPPQGVRGFGSPIAVQNFQPKPTLSEYLQQANESLLTMVQIETKEALEAVEDIAPLVDVVFVGPFDLGNNIGHPIINGKRDVELDEAIARVLKATVAAGKKCGIYCTSGEEAKLYADMGFHMVSAATDYTILQASLASTLSIARGAGAGDKVASY</sequence>
<evidence type="ECO:0000256" key="3">
    <source>
        <dbReference type="ARBA" id="ARBA00023239"/>
    </source>
</evidence>
<reference evidence="5" key="1">
    <citation type="journal article" date="2023" name="Mol. Phylogenet. Evol.">
        <title>Genome-scale phylogeny and comparative genomics of the fungal order Sordariales.</title>
        <authorList>
            <person name="Hensen N."/>
            <person name="Bonometti L."/>
            <person name="Westerberg I."/>
            <person name="Brannstrom I.O."/>
            <person name="Guillou S."/>
            <person name="Cros-Aarteil S."/>
            <person name="Calhoun S."/>
            <person name="Haridas S."/>
            <person name="Kuo A."/>
            <person name="Mondo S."/>
            <person name="Pangilinan J."/>
            <person name="Riley R."/>
            <person name="LaButti K."/>
            <person name="Andreopoulos B."/>
            <person name="Lipzen A."/>
            <person name="Chen C."/>
            <person name="Yan M."/>
            <person name="Daum C."/>
            <person name="Ng V."/>
            <person name="Clum A."/>
            <person name="Steindorff A."/>
            <person name="Ohm R.A."/>
            <person name="Martin F."/>
            <person name="Silar P."/>
            <person name="Natvig D.O."/>
            <person name="Lalanne C."/>
            <person name="Gautier V."/>
            <person name="Ament-Velasquez S.L."/>
            <person name="Kruys A."/>
            <person name="Hutchinson M.I."/>
            <person name="Powell A.J."/>
            <person name="Barry K."/>
            <person name="Miller A.N."/>
            <person name="Grigoriev I.V."/>
            <person name="Debuchy R."/>
            <person name="Gladieux P."/>
            <person name="Hiltunen Thoren M."/>
            <person name="Johannesson H."/>
        </authorList>
    </citation>
    <scope>NUCLEOTIDE SEQUENCE</scope>
    <source>
        <strain evidence="5">PSN309</strain>
    </source>
</reference>
<proteinExistence type="inferred from homology"/>
<dbReference type="AlphaFoldDB" id="A0AAN6WY20"/>
<dbReference type="Pfam" id="PF03328">
    <property type="entry name" value="HpcH_HpaI"/>
    <property type="match status" value="1"/>
</dbReference>
<dbReference type="InterPro" id="IPR005000">
    <property type="entry name" value="Aldolase/citrate-lyase_domain"/>
</dbReference>
<evidence type="ECO:0000313" key="5">
    <source>
        <dbReference type="EMBL" id="KAK4190503.1"/>
    </source>
</evidence>